<dbReference type="EMBL" id="CP015124">
    <property type="protein sequence ID" value="ANP37536.1"/>
    <property type="molecule type" value="Genomic_DNA"/>
</dbReference>
<dbReference type="InterPro" id="IPR036097">
    <property type="entry name" value="HisK_dim/P_sf"/>
</dbReference>
<dbReference type="InterPro" id="IPR003661">
    <property type="entry name" value="HisK_dim/P_dom"/>
</dbReference>
<keyword evidence="17" id="KW-1185">Reference proteome</keyword>
<dbReference type="PROSITE" id="PS50109">
    <property type="entry name" value="HIS_KIN"/>
    <property type="match status" value="1"/>
</dbReference>
<dbReference type="Pfam" id="PF00072">
    <property type="entry name" value="Response_reg"/>
    <property type="match status" value="1"/>
</dbReference>
<keyword evidence="11" id="KW-0902">Two-component regulatory system</keyword>
<evidence type="ECO:0000256" key="5">
    <source>
        <dbReference type="ARBA" id="ARBA00022679"/>
    </source>
</evidence>
<evidence type="ECO:0000256" key="12">
    <source>
        <dbReference type="ARBA" id="ARBA00023136"/>
    </source>
</evidence>
<dbReference type="FunFam" id="3.30.565.10:FF:000010">
    <property type="entry name" value="Sensor histidine kinase RcsC"/>
    <property type="match status" value="1"/>
</dbReference>
<dbReference type="CDD" id="cd16922">
    <property type="entry name" value="HATPase_EvgS-ArcB-TorS-like"/>
    <property type="match status" value="1"/>
</dbReference>
<dbReference type="GO" id="GO:0016020">
    <property type="term" value="C:membrane"/>
    <property type="evidence" value="ECO:0007669"/>
    <property type="project" value="UniProtKB-SubCell"/>
</dbReference>
<evidence type="ECO:0000256" key="2">
    <source>
        <dbReference type="ARBA" id="ARBA00004370"/>
    </source>
</evidence>
<gene>
    <name evidence="16" type="ORF">JL2886_02647</name>
</gene>
<dbReference type="GO" id="GO:0005524">
    <property type="term" value="F:ATP binding"/>
    <property type="evidence" value="ECO:0007669"/>
    <property type="project" value="UniProtKB-KW"/>
</dbReference>
<keyword evidence="10" id="KW-1133">Transmembrane helix</keyword>
<evidence type="ECO:0000256" key="13">
    <source>
        <dbReference type="PROSITE-ProRule" id="PRU00169"/>
    </source>
</evidence>
<sequence length="420" mass="45346">MNRNSEPRLPATATTADLRLALEQERAARQEAEAANQAKSAFLAVMSHEIRTPLNGVLGMAEVLADSGMREDQKQALDTIADSGNLLLTIVNDILDLSKVEAGKLELEMMPTCVTEVFHSLCRQFRPRVEAKGLSFTSVLSGLMAREEVWAELDPTRLTQVLGNLLANALKFTSEGAVTFTVHAREVTNGCVALDFRIRDTGSGIHAAQHKKLFSPFAQAEVSVNRLHGGTGLGLVVAQQICREMGGGIDFTSAAGEGSEFHVSLVLQSTEPSAEDPAQDELDWSNEVLQRHRWRVLAAEDNLTNQLVLRHLLKEFDLDLTILPDGAELCALWRAGGADLILMDVNMPVMDGVAATSEIRRAEREEGCAPVPIIAISANAMAHQIEGYLAQGMTAHVAKPTRKSDLVAAMARALAGSSLP</sequence>
<keyword evidence="7" id="KW-0547">Nucleotide-binding</keyword>
<keyword evidence="4 13" id="KW-0597">Phosphoprotein</keyword>
<protein>
    <recommendedName>
        <fullName evidence="3">histidine kinase</fullName>
        <ecNumber evidence="3">2.7.13.3</ecNumber>
    </recommendedName>
</protein>
<dbReference type="PRINTS" id="PR00344">
    <property type="entry name" value="BCTRLSENSOR"/>
</dbReference>
<dbReference type="InterPro" id="IPR011006">
    <property type="entry name" value="CheY-like_superfamily"/>
</dbReference>
<dbReference type="SMART" id="SM00448">
    <property type="entry name" value="REC"/>
    <property type="match status" value="1"/>
</dbReference>
<dbReference type="Gene3D" id="1.10.287.130">
    <property type="match status" value="1"/>
</dbReference>
<dbReference type="Gene3D" id="3.30.565.10">
    <property type="entry name" value="Histidine kinase-like ATPase, C-terminal domain"/>
    <property type="match status" value="1"/>
</dbReference>
<accession>A0A1B0ZTP9</accession>
<dbReference type="CDD" id="cd17546">
    <property type="entry name" value="REC_hyHK_CKI1_RcsC-like"/>
    <property type="match status" value="1"/>
</dbReference>
<evidence type="ECO:0000256" key="8">
    <source>
        <dbReference type="ARBA" id="ARBA00022777"/>
    </source>
</evidence>
<proteinExistence type="predicted"/>
<dbReference type="SUPFAM" id="SSF55874">
    <property type="entry name" value="ATPase domain of HSP90 chaperone/DNA topoisomerase II/histidine kinase"/>
    <property type="match status" value="1"/>
</dbReference>
<feature type="domain" description="Histidine kinase" evidence="14">
    <location>
        <begin position="45"/>
        <end position="269"/>
    </location>
</feature>
<dbReference type="SUPFAM" id="SSF47384">
    <property type="entry name" value="Homodimeric domain of signal transducing histidine kinase"/>
    <property type="match status" value="1"/>
</dbReference>
<dbReference type="InterPro" id="IPR003594">
    <property type="entry name" value="HATPase_dom"/>
</dbReference>
<dbReference type="SMART" id="SM00387">
    <property type="entry name" value="HATPase_c"/>
    <property type="match status" value="1"/>
</dbReference>
<comment type="catalytic activity">
    <reaction evidence="1">
        <text>ATP + protein L-histidine = ADP + protein N-phospho-L-histidine.</text>
        <dbReference type="EC" id="2.7.13.3"/>
    </reaction>
</comment>
<dbReference type="EC" id="2.7.13.3" evidence="3"/>
<dbReference type="Pfam" id="PF02518">
    <property type="entry name" value="HATPase_c"/>
    <property type="match status" value="1"/>
</dbReference>
<dbReference type="PANTHER" id="PTHR43047">
    <property type="entry name" value="TWO-COMPONENT HISTIDINE PROTEIN KINASE"/>
    <property type="match status" value="1"/>
</dbReference>
<evidence type="ECO:0000256" key="4">
    <source>
        <dbReference type="ARBA" id="ARBA00022553"/>
    </source>
</evidence>
<dbReference type="Gene3D" id="3.40.50.2300">
    <property type="match status" value="1"/>
</dbReference>
<dbReference type="CDD" id="cd00082">
    <property type="entry name" value="HisKA"/>
    <property type="match status" value="1"/>
</dbReference>
<feature type="domain" description="Response regulatory" evidence="15">
    <location>
        <begin position="295"/>
        <end position="414"/>
    </location>
</feature>
<keyword evidence="8" id="KW-0418">Kinase</keyword>
<evidence type="ECO:0000259" key="15">
    <source>
        <dbReference type="PROSITE" id="PS50110"/>
    </source>
</evidence>
<evidence type="ECO:0000256" key="9">
    <source>
        <dbReference type="ARBA" id="ARBA00022840"/>
    </source>
</evidence>
<dbReference type="SMART" id="SM00388">
    <property type="entry name" value="HisKA"/>
    <property type="match status" value="1"/>
</dbReference>
<dbReference type="InterPro" id="IPR001789">
    <property type="entry name" value="Sig_transdc_resp-reg_receiver"/>
</dbReference>
<feature type="modified residue" description="4-aspartylphosphate" evidence="13">
    <location>
        <position position="344"/>
    </location>
</feature>
<dbReference type="InterPro" id="IPR036890">
    <property type="entry name" value="HATPase_C_sf"/>
</dbReference>
<evidence type="ECO:0000256" key="7">
    <source>
        <dbReference type="ARBA" id="ARBA00022741"/>
    </source>
</evidence>
<dbReference type="AlphaFoldDB" id="A0A1B0ZTP9"/>
<keyword evidence="5" id="KW-0808">Transferase</keyword>
<name>A0A1B0ZTP9_9RHOB</name>
<dbReference type="FunFam" id="1.10.287.130:FF:000004">
    <property type="entry name" value="Ethylene receptor 1"/>
    <property type="match status" value="1"/>
</dbReference>
<evidence type="ECO:0000259" key="14">
    <source>
        <dbReference type="PROSITE" id="PS50109"/>
    </source>
</evidence>
<evidence type="ECO:0000256" key="1">
    <source>
        <dbReference type="ARBA" id="ARBA00000085"/>
    </source>
</evidence>
<evidence type="ECO:0000256" key="3">
    <source>
        <dbReference type="ARBA" id="ARBA00012438"/>
    </source>
</evidence>
<comment type="subcellular location">
    <subcellularLocation>
        <location evidence="2">Membrane</location>
    </subcellularLocation>
</comment>
<evidence type="ECO:0000256" key="10">
    <source>
        <dbReference type="ARBA" id="ARBA00022989"/>
    </source>
</evidence>
<dbReference type="GO" id="GO:0000155">
    <property type="term" value="F:phosphorelay sensor kinase activity"/>
    <property type="evidence" value="ECO:0007669"/>
    <property type="project" value="InterPro"/>
</dbReference>
<reference evidence="16 17" key="1">
    <citation type="submission" date="2016-04" db="EMBL/GenBank/DDBJ databases">
        <authorList>
            <person name="Evans L.H."/>
            <person name="Alamgir A."/>
            <person name="Owens N."/>
            <person name="Weber N.D."/>
            <person name="Virtaneva K."/>
            <person name="Barbian K."/>
            <person name="Babar A."/>
            <person name="Rosenke K."/>
        </authorList>
    </citation>
    <scope>NUCLEOTIDE SEQUENCE [LARGE SCALE GENOMIC DNA]</scope>
    <source>
        <strain evidence="16 17">JL2886</strain>
    </source>
</reference>
<dbReference type="Pfam" id="PF00512">
    <property type="entry name" value="HisKA"/>
    <property type="match status" value="1"/>
</dbReference>
<evidence type="ECO:0000256" key="11">
    <source>
        <dbReference type="ARBA" id="ARBA00023012"/>
    </source>
</evidence>
<keyword evidence="9" id="KW-0067">ATP-binding</keyword>
<dbReference type="SUPFAM" id="SSF52172">
    <property type="entry name" value="CheY-like"/>
    <property type="match status" value="1"/>
</dbReference>
<evidence type="ECO:0000313" key="16">
    <source>
        <dbReference type="EMBL" id="ANP37536.1"/>
    </source>
</evidence>
<dbReference type="InterPro" id="IPR005467">
    <property type="entry name" value="His_kinase_dom"/>
</dbReference>
<keyword evidence="6" id="KW-0812">Transmembrane</keyword>
<evidence type="ECO:0000256" key="6">
    <source>
        <dbReference type="ARBA" id="ARBA00022692"/>
    </source>
</evidence>
<keyword evidence="12" id="KW-0472">Membrane</keyword>
<dbReference type="InterPro" id="IPR004358">
    <property type="entry name" value="Sig_transdc_His_kin-like_C"/>
</dbReference>
<evidence type="ECO:0000313" key="17">
    <source>
        <dbReference type="Proteomes" id="UP000092565"/>
    </source>
</evidence>
<dbReference type="PROSITE" id="PS50110">
    <property type="entry name" value="RESPONSE_REGULATORY"/>
    <property type="match status" value="1"/>
</dbReference>
<organism evidence="16 17">
    <name type="scientific">Phaeobacter gallaeciensis</name>
    <dbReference type="NCBI Taxonomy" id="60890"/>
    <lineage>
        <taxon>Bacteria</taxon>
        <taxon>Pseudomonadati</taxon>
        <taxon>Pseudomonadota</taxon>
        <taxon>Alphaproteobacteria</taxon>
        <taxon>Rhodobacterales</taxon>
        <taxon>Roseobacteraceae</taxon>
        <taxon>Phaeobacter</taxon>
    </lineage>
</organism>
<dbReference type="Proteomes" id="UP000092565">
    <property type="component" value="Chromosome"/>
</dbReference>